<dbReference type="Proteomes" id="UP001333110">
    <property type="component" value="Unassembled WGS sequence"/>
</dbReference>
<evidence type="ECO:0000256" key="1">
    <source>
        <dbReference type="SAM" id="MobiDB-lite"/>
    </source>
</evidence>
<comment type="caution">
    <text evidence="2">The sequence shown here is derived from an EMBL/GenBank/DDBJ whole genome shotgun (WGS) entry which is preliminary data.</text>
</comment>
<accession>A0AAN7PVQ6</accession>
<gene>
    <name evidence="2" type="ORF">QYF61_020973</name>
</gene>
<evidence type="ECO:0000313" key="2">
    <source>
        <dbReference type="EMBL" id="KAK4832193.1"/>
    </source>
</evidence>
<reference evidence="2 3" key="1">
    <citation type="journal article" date="2023" name="J. Hered.">
        <title>Chromosome-level genome of the wood stork (Mycteria americana) provides insight into avian chromosome evolution.</title>
        <authorList>
            <person name="Flamio R. Jr."/>
            <person name="Ramstad K.M."/>
        </authorList>
    </citation>
    <scope>NUCLEOTIDE SEQUENCE [LARGE SCALE GENOMIC DNA]</scope>
    <source>
        <strain evidence="2">JAX WOST 10</strain>
    </source>
</reference>
<keyword evidence="3" id="KW-1185">Reference proteome</keyword>
<evidence type="ECO:0000313" key="3">
    <source>
        <dbReference type="Proteomes" id="UP001333110"/>
    </source>
</evidence>
<protein>
    <submittedName>
        <fullName evidence="2">Uncharacterized protein</fullName>
    </submittedName>
</protein>
<feature type="region of interest" description="Disordered" evidence="1">
    <location>
        <begin position="40"/>
        <end position="63"/>
    </location>
</feature>
<organism evidence="2 3">
    <name type="scientific">Mycteria americana</name>
    <name type="common">Wood stork</name>
    <dbReference type="NCBI Taxonomy" id="33587"/>
    <lineage>
        <taxon>Eukaryota</taxon>
        <taxon>Metazoa</taxon>
        <taxon>Chordata</taxon>
        <taxon>Craniata</taxon>
        <taxon>Vertebrata</taxon>
        <taxon>Euteleostomi</taxon>
        <taxon>Archelosauria</taxon>
        <taxon>Archosauria</taxon>
        <taxon>Dinosauria</taxon>
        <taxon>Saurischia</taxon>
        <taxon>Theropoda</taxon>
        <taxon>Coelurosauria</taxon>
        <taxon>Aves</taxon>
        <taxon>Neognathae</taxon>
        <taxon>Neoaves</taxon>
        <taxon>Aequornithes</taxon>
        <taxon>Ciconiiformes</taxon>
        <taxon>Ciconiidae</taxon>
        <taxon>Mycteria</taxon>
    </lineage>
</organism>
<proteinExistence type="predicted"/>
<sequence>MQKRASGISADSNFTLAMPSGAAALRRASRLHIPELSVHSTSLQPSEWEASRTGKAHSNKSRGAMAALSLQQQQVHLSGCTGTATGHPAPAPLESESPFLLVPPSPPWACTSLQSGAEQGLDVRLEQQLHIFVAPADKCYLCHATLPCRDSTCLPQAGRCPGHKMKYREKKLFYGEGGQTLAQVAWRACRVSILRDTQNAAGHGSEQPAAAAPALSRGWAGRSAEMPCCLNYSLLIPYFGRAEGREVVGKTRARRKKRDHNEIHSLKRKCLCFLSRHMRQQSLLVKMGL</sequence>
<dbReference type="AlphaFoldDB" id="A0AAN7PVQ6"/>
<dbReference type="EMBL" id="JAUNZN010000001">
    <property type="protein sequence ID" value="KAK4832193.1"/>
    <property type="molecule type" value="Genomic_DNA"/>
</dbReference>
<name>A0AAN7PVQ6_MYCAM</name>